<dbReference type="GO" id="GO:0004674">
    <property type="term" value="F:protein serine/threonine kinase activity"/>
    <property type="evidence" value="ECO:0007669"/>
    <property type="project" value="UniProtKB-KW"/>
</dbReference>
<dbReference type="GO" id="GO:0005524">
    <property type="term" value="F:ATP binding"/>
    <property type="evidence" value="ECO:0007669"/>
    <property type="project" value="UniProtKB-KW"/>
</dbReference>
<keyword evidence="1" id="KW-0808">Transferase</keyword>
<dbReference type="SUPFAM" id="SSF56112">
    <property type="entry name" value="Protein kinase-like (PK-like)"/>
    <property type="match status" value="1"/>
</dbReference>
<reference evidence="4 5" key="1">
    <citation type="submission" date="2015-01" db="EMBL/GenBank/DDBJ databases">
        <title>Genome of allotetraploid Gossypium barbadense reveals genomic plasticity and fiber elongation in cotton evolution.</title>
        <authorList>
            <person name="Chen X."/>
            <person name="Liu X."/>
            <person name="Zhao B."/>
            <person name="Zheng H."/>
            <person name="Hu Y."/>
            <person name="Lu G."/>
            <person name="Yang C."/>
            <person name="Chen J."/>
            <person name="Shan C."/>
            <person name="Zhang L."/>
            <person name="Zhou Y."/>
            <person name="Wang L."/>
            <person name="Guo W."/>
            <person name="Bai Y."/>
            <person name="Ruan J."/>
            <person name="Shangguan X."/>
            <person name="Mao Y."/>
            <person name="Jiang J."/>
            <person name="Zhu Y."/>
            <person name="Lei J."/>
            <person name="Kang H."/>
            <person name="Chen S."/>
            <person name="He X."/>
            <person name="Wang R."/>
            <person name="Wang Y."/>
            <person name="Chen J."/>
            <person name="Wang L."/>
            <person name="Yu S."/>
            <person name="Wang B."/>
            <person name="Wei J."/>
            <person name="Song S."/>
            <person name="Lu X."/>
            <person name="Gao Z."/>
            <person name="Gu W."/>
            <person name="Deng X."/>
            <person name="Ma D."/>
            <person name="Wang S."/>
            <person name="Liang W."/>
            <person name="Fang L."/>
            <person name="Cai C."/>
            <person name="Zhu X."/>
            <person name="Zhou B."/>
            <person name="Zhang Y."/>
            <person name="Chen Z."/>
            <person name="Xu S."/>
            <person name="Zhu R."/>
            <person name="Wang S."/>
            <person name="Zhang T."/>
            <person name="Zhao G."/>
        </authorList>
    </citation>
    <scope>NUCLEOTIDE SEQUENCE [LARGE SCALE GENOMIC DNA]</scope>
    <source>
        <strain evidence="5">cv. Xinhai21</strain>
        <tissue evidence="4">Leaf</tissue>
    </source>
</reference>
<protein>
    <recommendedName>
        <fullName evidence="6">Protein kinase domain-containing protein</fullName>
    </recommendedName>
</protein>
<evidence type="ECO:0000256" key="1">
    <source>
        <dbReference type="ARBA" id="ARBA00022527"/>
    </source>
</evidence>
<keyword evidence="2" id="KW-0547">Nucleotide-binding</keyword>
<evidence type="ECO:0000256" key="2">
    <source>
        <dbReference type="ARBA" id="ARBA00022741"/>
    </source>
</evidence>
<dbReference type="Proteomes" id="UP000239757">
    <property type="component" value="Unassembled WGS sequence"/>
</dbReference>
<keyword evidence="3" id="KW-0067">ATP-binding</keyword>
<evidence type="ECO:0000256" key="3">
    <source>
        <dbReference type="ARBA" id="ARBA00022840"/>
    </source>
</evidence>
<accession>A0A2P5YT19</accession>
<dbReference type="InterPro" id="IPR011009">
    <property type="entry name" value="Kinase-like_dom_sf"/>
</dbReference>
<dbReference type="PANTHER" id="PTHR47989:SF62">
    <property type="entry name" value="OS05G0423500 PROTEIN"/>
    <property type="match status" value="1"/>
</dbReference>
<keyword evidence="1" id="KW-0418">Kinase</keyword>
<dbReference type="PANTHER" id="PTHR47989">
    <property type="entry name" value="OS01G0750732 PROTEIN"/>
    <property type="match status" value="1"/>
</dbReference>
<keyword evidence="1" id="KW-0723">Serine/threonine-protein kinase</keyword>
<dbReference type="AlphaFoldDB" id="A0A2P5YT19"/>
<evidence type="ECO:0000313" key="5">
    <source>
        <dbReference type="Proteomes" id="UP000239757"/>
    </source>
</evidence>
<dbReference type="EMBL" id="KZ662814">
    <property type="protein sequence ID" value="PPS18693.1"/>
    <property type="molecule type" value="Genomic_DNA"/>
</dbReference>
<dbReference type="OrthoDB" id="4062651at2759"/>
<gene>
    <name evidence="4" type="ORF">GOBAR_AA01887</name>
</gene>
<evidence type="ECO:0008006" key="6">
    <source>
        <dbReference type="Google" id="ProtNLM"/>
    </source>
</evidence>
<proteinExistence type="predicted"/>
<name>A0A2P5YT19_GOSBA</name>
<organism evidence="4 5">
    <name type="scientific">Gossypium barbadense</name>
    <name type="common">Sea Island cotton</name>
    <name type="synonym">Hibiscus barbadensis</name>
    <dbReference type="NCBI Taxonomy" id="3634"/>
    <lineage>
        <taxon>Eukaryota</taxon>
        <taxon>Viridiplantae</taxon>
        <taxon>Streptophyta</taxon>
        <taxon>Embryophyta</taxon>
        <taxon>Tracheophyta</taxon>
        <taxon>Spermatophyta</taxon>
        <taxon>Magnoliopsida</taxon>
        <taxon>eudicotyledons</taxon>
        <taxon>Gunneridae</taxon>
        <taxon>Pentapetalae</taxon>
        <taxon>rosids</taxon>
        <taxon>malvids</taxon>
        <taxon>Malvales</taxon>
        <taxon>Malvaceae</taxon>
        <taxon>Malvoideae</taxon>
        <taxon>Gossypium</taxon>
    </lineage>
</organism>
<evidence type="ECO:0000313" key="4">
    <source>
        <dbReference type="EMBL" id="PPS18693.1"/>
    </source>
</evidence>
<sequence length="177" mass="19206">MVRIYIAPSTLLNPGFYDALLNGVEIFKLNYGNKNLAGSNPQPSAKLLQSPNELPKSVASKSNNGVATSWAAERAASTFVGETHIPLHGNSYILESKSGKSNKFPVSALSQGLPRHFSISKIRQAIKDFDECNMIRVEGFGMVYEGVIDGGTKVAIKRSNPSSEQGVNEFQTEVEML</sequence>
<dbReference type="Gene3D" id="3.30.200.20">
    <property type="entry name" value="Phosphorylase Kinase, domain 1"/>
    <property type="match status" value="1"/>
</dbReference>